<organism evidence="2">
    <name type="scientific">Heterosigma akashiwo</name>
    <name type="common">Chromophytic alga</name>
    <name type="synonym">Heterosigma carterae</name>
    <dbReference type="NCBI Taxonomy" id="2829"/>
    <lineage>
        <taxon>Eukaryota</taxon>
        <taxon>Sar</taxon>
        <taxon>Stramenopiles</taxon>
        <taxon>Ochrophyta</taxon>
        <taxon>Raphidophyceae</taxon>
        <taxon>Chattonellales</taxon>
        <taxon>Chattonellaceae</taxon>
        <taxon>Heterosigma</taxon>
    </lineage>
</organism>
<evidence type="ECO:0000313" key="2">
    <source>
        <dbReference type="EMBL" id="CAE0637542.1"/>
    </source>
</evidence>
<sequence>MLADQSDLRGQNLPDISRLKLQERESTFSDIASEYSVPASKLGKTKKSRRTVDFLGTSATVNTGFLFLFRLLAFSFLFFQLIVWYVIADWSYQPPLLFLTNWGFTVCIGYFGCATCCSFLKLFTRRRRLGFAFYLAVCTLFEVGLLLEGSITVLYWSLIYPGENLCGMTCLSAHAVSTSCITLDYMFNRHYLEARHLRRVLVVCAVWLTTQLAWVYTGHTGVYKVLTLRDSMSIIVVLGANFTLTVVFYVLQRLGRWRDYINGDYESQPFSHLDDLDDYEL</sequence>
<feature type="transmembrane region" description="Helical" evidence="1">
    <location>
        <begin position="165"/>
        <end position="187"/>
    </location>
</feature>
<dbReference type="PANTHER" id="PTHR12242">
    <property type="entry name" value="OS02G0130600 PROTEIN-RELATED"/>
    <property type="match status" value="1"/>
</dbReference>
<name>A0A6T5NIV0_HETAK</name>
<reference evidence="2" key="1">
    <citation type="submission" date="2021-01" db="EMBL/GenBank/DDBJ databases">
        <authorList>
            <person name="Corre E."/>
            <person name="Pelletier E."/>
            <person name="Niang G."/>
            <person name="Scheremetjew M."/>
            <person name="Finn R."/>
            <person name="Kale V."/>
            <person name="Holt S."/>
            <person name="Cochrane G."/>
            <person name="Meng A."/>
            <person name="Brown T."/>
            <person name="Cohen L."/>
        </authorList>
    </citation>
    <scope>NUCLEOTIDE SEQUENCE</scope>
    <source>
        <strain evidence="2">CCMP3107</strain>
    </source>
</reference>
<feature type="transmembrane region" description="Helical" evidence="1">
    <location>
        <begin position="199"/>
        <end position="219"/>
    </location>
</feature>
<keyword evidence="1" id="KW-1133">Transmembrane helix</keyword>
<feature type="transmembrane region" description="Helical" evidence="1">
    <location>
        <begin position="67"/>
        <end position="87"/>
    </location>
</feature>
<dbReference type="GO" id="GO:0016020">
    <property type="term" value="C:membrane"/>
    <property type="evidence" value="ECO:0007669"/>
    <property type="project" value="TreeGrafter"/>
</dbReference>
<keyword evidence="1" id="KW-0812">Transmembrane</keyword>
<accession>A0A6T5NIV0</accession>
<dbReference type="AlphaFoldDB" id="A0A6T5NIV0"/>
<feature type="transmembrane region" description="Helical" evidence="1">
    <location>
        <begin position="231"/>
        <end position="251"/>
    </location>
</feature>
<evidence type="ECO:0000256" key="1">
    <source>
        <dbReference type="SAM" id="Phobius"/>
    </source>
</evidence>
<keyword evidence="1" id="KW-0472">Membrane</keyword>
<gene>
    <name evidence="2" type="ORF">HAKA00212_LOCUS16319</name>
</gene>
<proteinExistence type="predicted"/>
<dbReference type="EMBL" id="HBIU01035444">
    <property type="protein sequence ID" value="CAE0637542.1"/>
    <property type="molecule type" value="Transcribed_RNA"/>
</dbReference>
<feature type="transmembrane region" description="Helical" evidence="1">
    <location>
        <begin position="132"/>
        <end position="159"/>
    </location>
</feature>
<protein>
    <submittedName>
        <fullName evidence="2">Uncharacterized protein</fullName>
    </submittedName>
</protein>
<feature type="transmembrane region" description="Helical" evidence="1">
    <location>
        <begin position="99"/>
        <end position="120"/>
    </location>
</feature>